<name>A0A1T5M1I5_9FIRM</name>
<keyword evidence="4 9" id="KW-0732">Signal</keyword>
<evidence type="ECO:0000256" key="1">
    <source>
        <dbReference type="ARBA" id="ARBA00001526"/>
    </source>
</evidence>
<dbReference type="GO" id="GO:0017001">
    <property type="term" value="P:antibiotic catabolic process"/>
    <property type="evidence" value="ECO:0007669"/>
    <property type="project" value="InterPro"/>
</dbReference>
<dbReference type="EC" id="3.5.2.6" evidence="3 8"/>
<dbReference type="InterPro" id="IPR002137">
    <property type="entry name" value="Beta-lactam_class-D_AS"/>
</dbReference>
<dbReference type="InterPro" id="IPR012338">
    <property type="entry name" value="Beta-lactam/transpept-like"/>
</dbReference>
<feature type="active site" description="Acyl-ester intermediate" evidence="7">
    <location>
        <position position="63"/>
    </location>
</feature>
<evidence type="ECO:0000313" key="11">
    <source>
        <dbReference type="EMBL" id="SKC82086.1"/>
    </source>
</evidence>
<evidence type="ECO:0000259" key="10">
    <source>
        <dbReference type="Pfam" id="PF00905"/>
    </source>
</evidence>
<dbReference type="GO" id="GO:0046677">
    <property type="term" value="P:response to antibiotic"/>
    <property type="evidence" value="ECO:0007669"/>
    <property type="project" value="UniProtKB-UniRule"/>
</dbReference>
<feature type="chain" id="PRO_5039704820" description="Beta-lactamase" evidence="9">
    <location>
        <begin position="21"/>
        <end position="258"/>
    </location>
</feature>
<dbReference type="GO" id="GO:0071555">
    <property type="term" value="P:cell wall organization"/>
    <property type="evidence" value="ECO:0007669"/>
    <property type="project" value="TreeGrafter"/>
</dbReference>
<evidence type="ECO:0000256" key="5">
    <source>
        <dbReference type="ARBA" id="ARBA00022801"/>
    </source>
</evidence>
<keyword evidence="6 8" id="KW-0046">Antibiotic resistance</keyword>
<evidence type="ECO:0000256" key="2">
    <source>
        <dbReference type="ARBA" id="ARBA00007898"/>
    </source>
</evidence>
<reference evidence="11 12" key="1">
    <citation type="submission" date="2017-02" db="EMBL/GenBank/DDBJ databases">
        <authorList>
            <person name="Peterson S.W."/>
        </authorList>
    </citation>
    <scope>NUCLEOTIDE SEQUENCE [LARGE SCALE GENOMIC DNA]</scope>
    <source>
        <strain evidence="11 12">M1</strain>
    </source>
</reference>
<dbReference type="NCBIfam" id="NF012161">
    <property type="entry name" value="bla_class_D_main"/>
    <property type="match status" value="1"/>
</dbReference>
<dbReference type="EMBL" id="FUZT01000009">
    <property type="protein sequence ID" value="SKC82086.1"/>
    <property type="molecule type" value="Genomic_DNA"/>
</dbReference>
<evidence type="ECO:0000313" key="12">
    <source>
        <dbReference type="Proteomes" id="UP000190285"/>
    </source>
</evidence>
<dbReference type="STRING" id="36842.SAMN02194393_03706"/>
<dbReference type="PANTHER" id="PTHR30627">
    <property type="entry name" value="PEPTIDOGLYCAN D,D-TRANSPEPTIDASE"/>
    <property type="match status" value="1"/>
</dbReference>
<dbReference type="RefSeq" id="WP_170917484.1">
    <property type="nucleotide sequence ID" value="NZ_FUZT01000009.1"/>
</dbReference>
<organism evidence="11 12">
    <name type="scientific">Maledivibacter halophilus</name>
    <dbReference type="NCBI Taxonomy" id="36842"/>
    <lineage>
        <taxon>Bacteria</taxon>
        <taxon>Bacillati</taxon>
        <taxon>Bacillota</taxon>
        <taxon>Clostridia</taxon>
        <taxon>Peptostreptococcales</taxon>
        <taxon>Caminicellaceae</taxon>
        <taxon>Maledivibacter</taxon>
    </lineage>
</organism>
<sequence length="258" mass="30423">MRKKFVVLILLILMVCSCQKTEFMSEYFDKNKINGTVIISSLNTGKEYIYNSERSEQRFLPASTFKVLNTLIALQENIVADEYDIVNWDGQDKGLKEWNKDQCIATALPESCVWFYQELARRVGLEKYNKYLTKLGYGNEKTGKMVDTFWLEGDLRISTREQIDFLKNVYNETYSFDERNYRILKEAMIVDDTPEYVLRSKTGWALRANPQIGWYIGYIETSDDVWFFACNLDIIDKSYSKYRKEIVYNALEELKIIK</sequence>
<dbReference type="PROSITE" id="PS51257">
    <property type="entry name" value="PROKAR_LIPOPROTEIN"/>
    <property type="match status" value="1"/>
</dbReference>
<dbReference type="PROSITE" id="PS00337">
    <property type="entry name" value="BETA_LACTAMASE_D"/>
    <property type="match status" value="1"/>
</dbReference>
<protein>
    <recommendedName>
        <fullName evidence="3 8">Beta-lactamase</fullName>
        <ecNumber evidence="3 8">3.5.2.6</ecNumber>
    </recommendedName>
</protein>
<dbReference type="Proteomes" id="UP000190285">
    <property type="component" value="Unassembled WGS sequence"/>
</dbReference>
<evidence type="ECO:0000256" key="4">
    <source>
        <dbReference type="ARBA" id="ARBA00022729"/>
    </source>
</evidence>
<feature type="domain" description="Penicillin-binding protein transpeptidase" evidence="10">
    <location>
        <begin position="40"/>
        <end position="251"/>
    </location>
</feature>
<dbReference type="InterPro" id="IPR001460">
    <property type="entry name" value="PCN-bd_Tpept"/>
</dbReference>
<feature type="modified residue" description="N6-carboxylysine" evidence="7">
    <location>
        <position position="66"/>
    </location>
</feature>
<dbReference type="GO" id="GO:0008800">
    <property type="term" value="F:beta-lactamase activity"/>
    <property type="evidence" value="ECO:0007669"/>
    <property type="project" value="UniProtKB-UniRule"/>
</dbReference>
<comment type="catalytic activity">
    <reaction evidence="1 8">
        <text>a beta-lactam + H2O = a substituted beta-amino acid</text>
        <dbReference type="Rhea" id="RHEA:20401"/>
        <dbReference type="ChEBI" id="CHEBI:15377"/>
        <dbReference type="ChEBI" id="CHEBI:35627"/>
        <dbReference type="ChEBI" id="CHEBI:140347"/>
        <dbReference type="EC" id="3.5.2.6"/>
    </reaction>
</comment>
<keyword evidence="5 8" id="KW-0378">Hydrolase</keyword>
<evidence type="ECO:0000256" key="9">
    <source>
        <dbReference type="SAM" id="SignalP"/>
    </source>
</evidence>
<evidence type="ECO:0000256" key="6">
    <source>
        <dbReference type="ARBA" id="ARBA00023251"/>
    </source>
</evidence>
<accession>A0A1T5M1I5</accession>
<dbReference type="GO" id="GO:0008658">
    <property type="term" value="F:penicillin binding"/>
    <property type="evidence" value="ECO:0007669"/>
    <property type="project" value="InterPro"/>
</dbReference>
<proteinExistence type="inferred from homology"/>
<gene>
    <name evidence="11" type="ORF">SAMN02194393_03706</name>
</gene>
<feature type="signal peptide" evidence="9">
    <location>
        <begin position="1"/>
        <end position="20"/>
    </location>
</feature>
<dbReference type="AlphaFoldDB" id="A0A1T5M1I5"/>
<dbReference type="GO" id="GO:0005886">
    <property type="term" value="C:plasma membrane"/>
    <property type="evidence" value="ECO:0007669"/>
    <property type="project" value="TreeGrafter"/>
</dbReference>
<dbReference type="PANTHER" id="PTHR30627:SF6">
    <property type="entry name" value="BETA-LACTAMASE YBXI-RELATED"/>
    <property type="match status" value="1"/>
</dbReference>
<dbReference type="InterPro" id="IPR050515">
    <property type="entry name" value="Beta-lactam/transpept"/>
</dbReference>
<dbReference type="Gene3D" id="3.40.710.10">
    <property type="entry name" value="DD-peptidase/beta-lactamase superfamily"/>
    <property type="match status" value="1"/>
</dbReference>
<comment type="similarity">
    <text evidence="2 8">Belongs to the class-D beta-lactamase family.</text>
</comment>
<dbReference type="SUPFAM" id="SSF56601">
    <property type="entry name" value="beta-lactamase/transpeptidase-like"/>
    <property type="match status" value="1"/>
</dbReference>
<evidence type="ECO:0000256" key="3">
    <source>
        <dbReference type="ARBA" id="ARBA00012865"/>
    </source>
</evidence>
<dbReference type="Pfam" id="PF00905">
    <property type="entry name" value="Transpeptidase"/>
    <property type="match status" value="1"/>
</dbReference>
<evidence type="ECO:0000256" key="8">
    <source>
        <dbReference type="RuleBase" id="RU361140"/>
    </source>
</evidence>
<keyword evidence="12" id="KW-1185">Reference proteome</keyword>
<evidence type="ECO:0000256" key="7">
    <source>
        <dbReference type="PIRSR" id="PIRSR602137-50"/>
    </source>
</evidence>